<accession>A0A6A6ICY7</accession>
<organism evidence="3 4">
    <name type="scientific">Trematosphaeria pertusa</name>
    <dbReference type="NCBI Taxonomy" id="390896"/>
    <lineage>
        <taxon>Eukaryota</taxon>
        <taxon>Fungi</taxon>
        <taxon>Dikarya</taxon>
        <taxon>Ascomycota</taxon>
        <taxon>Pezizomycotina</taxon>
        <taxon>Dothideomycetes</taxon>
        <taxon>Pleosporomycetidae</taxon>
        <taxon>Pleosporales</taxon>
        <taxon>Massarineae</taxon>
        <taxon>Trematosphaeriaceae</taxon>
        <taxon>Trematosphaeria</taxon>
    </lineage>
</organism>
<dbReference type="OrthoDB" id="6428749at2759"/>
<dbReference type="PANTHER" id="PTHR11895:SF7">
    <property type="entry name" value="GLUTAMYL-TRNA(GLN) AMIDOTRANSFERASE SUBUNIT A, MITOCHONDRIAL"/>
    <property type="match status" value="1"/>
</dbReference>
<evidence type="ECO:0000259" key="2">
    <source>
        <dbReference type="Pfam" id="PF01425"/>
    </source>
</evidence>
<dbReference type="PANTHER" id="PTHR11895">
    <property type="entry name" value="TRANSAMIDASE"/>
    <property type="match status" value="1"/>
</dbReference>
<reference evidence="3" key="1">
    <citation type="journal article" date="2020" name="Stud. Mycol.">
        <title>101 Dothideomycetes genomes: a test case for predicting lifestyles and emergence of pathogens.</title>
        <authorList>
            <person name="Haridas S."/>
            <person name="Albert R."/>
            <person name="Binder M."/>
            <person name="Bloem J."/>
            <person name="Labutti K."/>
            <person name="Salamov A."/>
            <person name="Andreopoulos B."/>
            <person name="Baker S."/>
            <person name="Barry K."/>
            <person name="Bills G."/>
            <person name="Bluhm B."/>
            <person name="Cannon C."/>
            <person name="Castanera R."/>
            <person name="Culley D."/>
            <person name="Daum C."/>
            <person name="Ezra D."/>
            <person name="Gonzalez J."/>
            <person name="Henrissat B."/>
            <person name="Kuo A."/>
            <person name="Liang C."/>
            <person name="Lipzen A."/>
            <person name="Lutzoni F."/>
            <person name="Magnuson J."/>
            <person name="Mondo S."/>
            <person name="Nolan M."/>
            <person name="Ohm R."/>
            <person name="Pangilinan J."/>
            <person name="Park H.-J."/>
            <person name="Ramirez L."/>
            <person name="Alfaro M."/>
            <person name="Sun H."/>
            <person name="Tritt A."/>
            <person name="Yoshinaga Y."/>
            <person name="Zwiers L.-H."/>
            <person name="Turgeon B."/>
            <person name="Goodwin S."/>
            <person name="Spatafora J."/>
            <person name="Crous P."/>
            <person name="Grigoriev I."/>
        </authorList>
    </citation>
    <scope>NUCLEOTIDE SEQUENCE</scope>
    <source>
        <strain evidence="3">CBS 122368</strain>
    </source>
</reference>
<dbReference type="AlphaFoldDB" id="A0A6A6ICY7"/>
<dbReference type="Pfam" id="PF01425">
    <property type="entry name" value="Amidase"/>
    <property type="match status" value="1"/>
</dbReference>
<dbReference type="GO" id="GO:0016740">
    <property type="term" value="F:transferase activity"/>
    <property type="evidence" value="ECO:0007669"/>
    <property type="project" value="UniProtKB-KW"/>
</dbReference>
<keyword evidence="4" id="KW-1185">Reference proteome</keyword>
<dbReference type="GeneID" id="54584932"/>
<proteinExistence type="predicted"/>
<feature type="region of interest" description="Disordered" evidence="1">
    <location>
        <begin position="142"/>
        <end position="164"/>
    </location>
</feature>
<dbReference type="InterPro" id="IPR000120">
    <property type="entry name" value="Amidase"/>
</dbReference>
<feature type="domain" description="Amidase" evidence="2">
    <location>
        <begin position="37"/>
        <end position="432"/>
    </location>
</feature>
<evidence type="ECO:0000313" key="4">
    <source>
        <dbReference type="Proteomes" id="UP000800094"/>
    </source>
</evidence>
<dbReference type="InterPro" id="IPR023631">
    <property type="entry name" value="Amidase_dom"/>
</dbReference>
<dbReference type="InterPro" id="IPR036928">
    <property type="entry name" value="AS_sf"/>
</dbReference>
<dbReference type="Gene3D" id="3.90.1300.10">
    <property type="entry name" value="Amidase signature (AS) domain"/>
    <property type="match status" value="1"/>
</dbReference>
<name>A0A6A6ICY7_9PLEO</name>
<gene>
    <name evidence="3" type="ORF">BU26DRAFT_541577</name>
</gene>
<dbReference type="RefSeq" id="XP_033682766.1">
    <property type="nucleotide sequence ID" value="XM_033831602.1"/>
</dbReference>
<sequence length="452" mass="49572">MAADKFADSSIHRDLYRSTASEIASLIRPGIITVEQYVRSLLARIRKRDEHVQAWAFLDPDYVIRQAKMLDNVPEDCRGPLHGIPIAVKDVINTKDLPTQHNSPAYKDNQPCVDATSIGVLREAGALIIGKTTTTQFAAINVGPKTRNPHDPSRTPGGSSSGSAAAVADYQVPLAVGTQTAGSVIRPSSYCGIYGMKPTWNAISPEGLKIFSISVDTFGFFARSLEDLELLANVYALTDDEDTHVVEDLTVDEFKIGMLKTVVWPKAGPGTIAAMQLCADILKKHGADVEEVHLPHEFDSMPDYHEQIVAGDARASFLGEYRMNKKDLDQELADYVENASKLSWKDHLHAKDSVATLRPRFDKIAEQYTVIITPSVVDEAPLGIEYTGSPVFNSMWASLHMPVINIPAFRGEHGMPIGVSLVLPRRCDRQLLRVAKVIGGCLIRDGGWKTES</sequence>
<dbReference type="EMBL" id="ML987197">
    <property type="protein sequence ID" value="KAF2247762.1"/>
    <property type="molecule type" value="Genomic_DNA"/>
</dbReference>
<dbReference type="SUPFAM" id="SSF75304">
    <property type="entry name" value="Amidase signature (AS) enzymes"/>
    <property type="match status" value="1"/>
</dbReference>
<keyword evidence="3" id="KW-0808">Transferase</keyword>
<evidence type="ECO:0000313" key="3">
    <source>
        <dbReference type="EMBL" id="KAF2247762.1"/>
    </source>
</evidence>
<protein>
    <submittedName>
        <fullName evidence="3">Glutamyl-tRNA amidotransferase subunit A</fullName>
    </submittedName>
</protein>
<dbReference type="Proteomes" id="UP000800094">
    <property type="component" value="Unassembled WGS sequence"/>
</dbReference>
<evidence type="ECO:0000256" key="1">
    <source>
        <dbReference type="SAM" id="MobiDB-lite"/>
    </source>
</evidence>